<accession>D6TCU3</accession>
<name>D6TCU3_KTERA</name>
<dbReference type="SUPFAM" id="SSF52540">
    <property type="entry name" value="P-loop containing nucleoside triphosphate hydrolases"/>
    <property type="match status" value="1"/>
</dbReference>
<dbReference type="eggNOG" id="COG0645">
    <property type="taxonomic scope" value="Bacteria"/>
</dbReference>
<dbReference type="Proteomes" id="UP000004508">
    <property type="component" value="Unassembled WGS sequence"/>
</dbReference>
<dbReference type="STRING" id="485913.Krac_9620"/>
<dbReference type="EMBL" id="ADVG01000001">
    <property type="protein sequence ID" value="EFH88207.1"/>
    <property type="molecule type" value="Genomic_DNA"/>
</dbReference>
<sequence length="188" mass="21701">MCHNTGMKEPAILYLIVGLPGAGKTTKARQLEVEASALRFTPDEWMKTLFGRNNQATRDILEGRLIWIALRALQLHTNVILDFGFWSKDERSSLRWIAKQIGAKSQVIYLPIDPKTQRKRVQNRFAETPDQTWQMSEEELTKWRAFFNENEPDEAELNGTILEDAPPGYESWSAWAASRWPSFPNEYA</sequence>
<dbReference type="AlphaFoldDB" id="D6TCU3"/>
<organism evidence="1 2">
    <name type="scientific">Ktedonobacter racemifer DSM 44963</name>
    <dbReference type="NCBI Taxonomy" id="485913"/>
    <lineage>
        <taxon>Bacteria</taxon>
        <taxon>Bacillati</taxon>
        <taxon>Chloroflexota</taxon>
        <taxon>Ktedonobacteria</taxon>
        <taxon>Ktedonobacterales</taxon>
        <taxon>Ktedonobacteraceae</taxon>
        <taxon>Ktedonobacter</taxon>
    </lineage>
</organism>
<comment type="caution">
    <text evidence="1">The sequence shown here is derived from an EMBL/GenBank/DDBJ whole genome shotgun (WGS) entry which is preliminary data.</text>
</comment>
<dbReference type="Pfam" id="PF13671">
    <property type="entry name" value="AAA_33"/>
    <property type="match status" value="1"/>
</dbReference>
<gene>
    <name evidence="1" type="ORF">Krac_9620</name>
</gene>
<keyword evidence="2" id="KW-1185">Reference proteome</keyword>
<protein>
    <recommendedName>
        <fullName evidence="3">Kinase</fullName>
    </recommendedName>
</protein>
<proteinExistence type="predicted"/>
<evidence type="ECO:0000313" key="1">
    <source>
        <dbReference type="EMBL" id="EFH88207.1"/>
    </source>
</evidence>
<dbReference type="InParanoid" id="D6TCU3"/>
<reference evidence="1 2" key="1">
    <citation type="journal article" date="2011" name="Stand. Genomic Sci.">
        <title>Non-contiguous finished genome sequence and contextual data of the filamentous soil bacterium Ktedonobacter racemifer type strain (SOSP1-21).</title>
        <authorList>
            <person name="Chang Y.J."/>
            <person name="Land M."/>
            <person name="Hauser L."/>
            <person name="Chertkov O."/>
            <person name="Del Rio T.G."/>
            <person name="Nolan M."/>
            <person name="Copeland A."/>
            <person name="Tice H."/>
            <person name="Cheng J.F."/>
            <person name="Lucas S."/>
            <person name="Han C."/>
            <person name="Goodwin L."/>
            <person name="Pitluck S."/>
            <person name="Ivanova N."/>
            <person name="Ovchinikova G."/>
            <person name="Pati A."/>
            <person name="Chen A."/>
            <person name="Palaniappan K."/>
            <person name="Mavromatis K."/>
            <person name="Liolios K."/>
            <person name="Brettin T."/>
            <person name="Fiebig A."/>
            <person name="Rohde M."/>
            <person name="Abt B."/>
            <person name="Goker M."/>
            <person name="Detter J.C."/>
            <person name="Woyke T."/>
            <person name="Bristow J."/>
            <person name="Eisen J.A."/>
            <person name="Markowitz V."/>
            <person name="Hugenholtz P."/>
            <person name="Kyrpides N.C."/>
            <person name="Klenk H.P."/>
            <person name="Lapidus A."/>
        </authorList>
    </citation>
    <scope>NUCLEOTIDE SEQUENCE [LARGE SCALE GENOMIC DNA]</scope>
    <source>
        <strain evidence="2">DSM 44963</strain>
    </source>
</reference>
<evidence type="ECO:0008006" key="3">
    <source>
        <dbReference type="Google" id="ProtNLM"/>
    </source>
</evidence>
<dbReference type="InterPro" id="IPR027417">
    <property type="entry name" value="P-loop_NTPase"/>
</dbReference>
<evidence type="ECO:0000313" key="2">
    <source>
        <dbReference type="Proteomes" id="UP000004508"/>
    </source>
</evidence>
<dbReference type="Gene3D" id="3.40.50.300">
    <property type="entry name" value="P-loop containing nucleotide triphosphate hydrolases"/>
    <property type="match status" value="1"/>
</dbReference>